<dbReference type="PANTHER" id="PTHR33055:SF3">
    <property type="entry name" value="PUTATIVE TRANSPOSASE FOR IS117-RELATED"/>
    <property type="match status" value="1"/>
</dbReference>
<evidence type="ECO:0000256" key="2">
    <source>
        <dbReference type="PIRSR" id="PIRSR600760-2"/>
    </source>
</evidence>
<comment type="similarity">
    <text evidence="1">Belongs to the inositol monophosphatase superfamily.</text>
</comment>
<dbReference type="PRINTS" id="PR00377">
    <property type="entry name" value="IMPHPHTASES"/>
</dbReference>
<dbReference type="GO" id="GO:0003677">
    <property type="term" value="F:DNA binding"/>
    <property type="evidence" value="ECO:0007669"/>
    <property type="project" value="InterPro"/>
</dbReference>
<dbReference type="InterPro" id="IPR003346">
    <property type="entry name" value="Transposase_20"/>
</dbReference>
<feature type="binding site" evidence="2">
    <location>
        <position position="86"/>
    </location>
    <ligand>
        <name>Mg(2+)</name>
        <dbReference type="ChEBI" id="CHEBI:18420"/>
        <label>1</label>
        <note>catalytic</note>
    </ligand>
</feature>
<dbReference type="GO" id="GO:0006313">
    <property type="term" value="P:DNA transposition"/>
    <property type="evidence" value="ECO:0007669"/>
    <property type="project" value="InterPro"/>
</dbReference>
<feature type="domain" description="Transposase IS110-like N-terminal" evidence="3">
    <location>
        <begin position="391"/>
        <end position="530"/>
    </location>
</feature>
<evidence type="ECO:0000313" key="6">
    <source>
        <dbReference type="Proteomes" id="UP000078200"/>
    </source>
</evidence>
<evidence type="ECO:0000259" key="3">
    <source>
        <dbReference type="Pfam" id="PF01548"/>
    </source>
</evidence>
<accession>A0A1A9VJW9</accession>
<proteinExistence type="inferred from homology"/>
<keyword evidence="6" id="KW-1185">Reference proteome</keyword>
<evidence type="ECO:0000259" key="4">
    <source>
        <dbReference type="Pfam" id="PF02371"/>
    </source>
</evidence>
<comment type="cofactor">
    <cofactor evidence="2">
        <name>Mg(2+)</name>
        <dbReference type="ChEBI" id="CHEBI:18420"/>
    </cofactor>
</comment>
<keyword evidence="2" id="KW-0479">Metal-binding</keyword>
<dbReference type="InterPro" id="IPR000760">
    <property type="entry name" value="Inositol_monophosphatase-like"/>
</dbReference>
<dbReference type="Proteomes" id="UP000078200">
    <property type="component" value="Unassembled WGS sequence"/>
</dbReference>
<dbReference type="SUPFAM" id="SSF56655">
    <property type="entry name" value="Carbohydrate phosphatase"/>
    <property type="match status" value="1"/>
</dbReference>
<evidence type="ECO:0000313" key="5">
    <source>
        <dbReference type="EnsemblMetazoa" id="GAUT039556-PA"/>
    </source>
</evidence>
<dbReference type="EnsemblMetazoa" id="GAUT039556-RA">
    <property type="protein sequence ID" value="GAUT039556-PA"/>
    <property type="gene ID" value="GAUT039556"/>
</dbReference>
<dbReference type="Gene3D" id="3.30.540.10">
    <property type="entry name" value="Fructose-1,6-Bisphosphatase, subunit A, domain 1"/>
    <property type="match status" value="1"/>
</dbReference>
<dbReference type="InterPro" id="IPR047650">
    <property type="entry name" value="Transpos_IS110"/>
</dbReference>
<dbReference type="GO" id="GO:0046872">
    <property type="term" value="F:metal ion binding"/>
    <property type="evidence" value="ECO:0007669"/>
    <property type="project" value="UniProtKB-KW"/>
</dbReference>
<dbReference type="InterPro" id="IPR002525">
    <property type="entry name" value="Transp_IS110-like_N"/>
</dbReference>
<keyword evidence="2" id="KW-0460">Magnesium</keyword>
<evidence type="ECO:0000256" key="1">
    <source>
        <dbReference type="ARBA" id="ARBA00009759"/>
    </source>
</evidence>
<dbReference type="Pfam" id="PF00459">
    <property type="entry name" value="Inositol_P"/>
    <property type="match status" value="1"/>
</dbReference>
<reference evidence="5" key="1">
    <citation type="submission" date="2020-05" db="UniProtKB">
        <authorList>
            <consortium name="EnsemblMetazoa"/>
        </authorList>
    </citation>
    <scope>IDENTIFICATION</scope>
    <source>
        <strain evidence="5">TTRI</strain>
    </source>
</reference>
<dbReference type="GO" id="GO:0004803">
    <property type="term" value="F:transposase activity"/>
    <property type="evidence" value="ECO:0007669"/>
    <property type="project" value="InterPro"/>
</dbReference>
<dbReference type="AlphaFoldDB" id="A0A1A9VJW9"/>
<protein>
    <submittedName>
        <fullName evidence="5">Uncharacterized protein</fullName>
    </submittedName>
</protein>
<feature type="domain" description="Transposase IS116/IS110/IS902 C-terminal" evidence="4">
    <location>
        <begin position="571"/>
        <end position="620"/>
    </location>
</feature>
<name>A0A1A9VJW9_GLOAU</name>
<sequence>MSISSPRINVILDSVRSASRQLMRDFNELQISNVKSADFINKTYSKSKQTIYDCLHDYKRDYGFISEDDTDQEKKDNGYTWFIMPIEGRENFSSCVVYFAVSVCLIHKNKVVAAVIDAPALRETFWAEEKKGAFLEDFRSRHIKMRVKSREGGLIDVSGNLLNKLLPGNSNVRSIGSTILGFAYLAAGRHRGVVYSGVNKYKTSLDLLLATGGISVGFSAGVGCGVGSGVGVGIGFGVGVRFSVGAGVGVGIGFGVGVRFGVGTGVEFSLATEGTGSSIGAGFVSCSSVLNVEFFSPFVPLSKGLLSFEEPRPPIFIISAKVKFLGMIPYESSSFNSTVNDLSQPSGKFASIAFSKLRSSGDVLHGVAGCLVLISSTFGVRRSSLMKYYSGLDVSLKETFVSIVDEKGKIVKEEVVVSESKAIAEFFLGQGKKYEAIGIESGQLSTSMCKELRSFGLPAVCVDARHMAAALSARINKNDKNDARGIAQMMRAGLYKEVLVKSDESCQIKIALGSRRQLICSKQQIVGTIRGIQEAINNLGEIIWKQWKNQFDKILSEQGEKDEDCKLLTSTPGVVGAYLGLTPRQYSSGEVNRHGSISKMGPMECRSMLYEAAQVLLTISRKNFKLRSWGCEEKRDEKSDCCSSTEVVSNYAQDAN</sequence>
<dbReference type="PANTHER" id="PTHR33055">
    <property type="entry name" value="TRANSPOSASE FOR INSERTION SEQUENCE ELEMENT IS1111A"/>
    <property type="match status" value="1"/>
</dbReference>
<dbReference type="VEuPathDB" id="VectorBase:GAUT039556"/>
<dbReference type="STRING" id="7395.A0A1A9VJW9"/>
<feature type="binding site" evidence="2">
    <location>
        <position position="67"/>
    </location>
    <ligand>
        <name>Mg(2+)</name>
        <dbReference type="ChEBI" id="CHEBI:18420"/>
        <label>1</label>
        <note>catalytic</note>
    </ligand>
</feature>
<dbReference type="Pfam" id="PF02371">
    <property type="entry name" value="Transposase_20"/>
    <property type="match status" value="1"/>
</dbReference>
<dbReference type="CDD" id="cd01637">
    <property type="entry name" value="IMPase_like"/>
    <property type="match status" value="1"/>
</dbReference>
<organism evidence="5 6">
    <name type="scientific">Glossina austeni</name>
    <name type="common">Savannah tsetse fly</name>
    <dbReference type="NCBI Taxonomy" id="7395"/>
    <lineage>
        <taxon>Eukaryota</taxon>
        <taxon>Metazoa</taxon>
        <taxon>Ecdysozoa</taxon>
        <taxon>Arthropoda</taxon>
        <taxon>Hexapoda</taxon>
        <taxon>Insecta</taxon>
        <taxon>Pterygota</taxon>
        <taxon>Neoptera</taxon>
        <taxon>Endopterygota</taxon>
        <taxon>Diptera</taxon>
        <taxon>Brachycera</taxon>
        <taxon>Muscomorpha</taxon>
        <taxon>Hippoboscoidea</taxon>
        <taxon>Glossinidae</taxon>
        <taxon>Glossina</taxon>
    </lineage>
</organism>
<dbReference type="Pfam" id="PF01548">
    <property type="entry name" value="DEDD_Tnp_IS110"/>
    <property type="match status" value="1"/>
</dbReference>